<organism evidence="2 3">
    <name type="scientific">Lobosporangium transversale</name>
    <dbReference type="NCBI Taxonomy" id="64571"/>
    <lineage>
        <taxon>Eukaryota</taxon>
        <taxon>Fungi</taxon>
        <taxon>Fungi incertae sedis</taxon>
        <taxon>Mucoromycota</taxon>
        <taxon>Mortierellomycotina</taxon>
        <taxon>Mortierellomycetes</taxon>
        <taxon>Mortierellales</taxon>
        <taxon>Mortierellaceae</taxon>
        <taxon>Lobosporangium</taxon>
    </lineage>
</organism>
<dbReference type="InParanoid" id="A0A1Y2GB71"/>
<dbReference type="GeneID" id="33564098"/>
<dbReference type="InterPro" id="IPR016197">
    <property type="entry name" value="Chromo-like_dom_sf"/>
</dbReference>
<dbReference type="CDD" id="cd00024">
    <property type="entry name" value="CD_CSD"/>
    <property type="match status" value="1"/>
</dbReference>
<evidence type="ECO:0000313" key="3">
    <source>
        <dbReference type="Proteomes" id="UP000193648"/>
    </source>
</evidence>
<feature type="domain" description="Chromo" evidence="1">
    <location>
        <begin position="227"/>
        <end position="280"/>
    </location>
</feature>
<comment type="caution">
    <text evidence="2">The sequence shown here is derived from an EMBL/GenBank/DDBJ whole genome shotgun (WGS) entry which is preliminary data.</text>
</comment>
<dbReference type="PROSITE" id="PS50013">
    <property type="entry name" value="CHROMO_2"/>
    <property type="match status" value="1"/>
</dbReference>
<dbReference type="SUPFAM" id="SSF54160">
    <property type="entry name" value="Chromo domain-like"/>
    <property type="match status" value="1"/>
</dbReference>
<dbReference type="OrthoDB" id="2393881at2759"/>
<dbReference type="STRING" id="64571.A0A1Y2GB71"/>
<name>A0A1Y2GB71_9FUNG</name>
<evidence type="ECO:0000259" key="1">
    <source>
        <dbReference type="PROSITE" id="PS50013"/>
    </source>
</evidence>
<proteinExistence type="predicted"/>
<dbReference type="Proteomes" id="UP000193648">
    <property type="component" value="Unassembled WGS sequence"/>
</dbReference>
<dbReference type="InterPro" id="IPR023780">
    <property type="entry name" value="Chromo_domain"/>
</dbReference>
<dbReference type="EMBL" id="MCFF01000053">
    <property type="protein sequence ID" value="ORZ05001.1"/>
    <property type="molecule type" value="Genomic_DNA"/>
</dbReference>
<dbReference type="Gene3D" id="2.40.50.40">
    <property type="match status" value="1"/>
</dbReference>
<gene>
    <name evidence="2" type="ORF">BCR41DRAFT_341690</name>
</gene>
<dbReference type="Pfam" id="PF00385">
    <property type="entry name" value="Chromo"/>
    <property type="match status" value="1"/>
</dbReference>
<dbReference type="InterPro" id="IPR000953">
    <property type="entry name" value="Chromo/chromo_shadow_dom"/>
</dbReference>
<evidence type="ECO:0000313" key="2">
    <source>
        <dbReference type="EMBL" id="ORZ05001.1"/>
    </source>
</evidence>
<sequence length="280" mass="32148">MVYNVDGHDTRASYIGADKPSLYSYKLKKSGFRIQVCSDMNNIILFASKPAPCRDFNDGTMLVKMNIASHIHKLDCIALDGGYSGFVRQLVEPSNALSYENFCYPVRKTRGIAMTDQELHYNKAFDAKTFDLQFKLCCLLMNIKRVVSIHNIPTQTHHTFWMQDALDFPDNNEYQVAYEKLPNIKVKLNHGRSLLELQEAFLSVASSQPNILDTADETMAETAQEGYEVARILDHRGEGEDMEFLVQWEGFDISEATWVALQHSNYKQCIQDYWRTKISF</sequence>
<keyword evidence="3" id="KW-1185">Reference proteome</keyword>
<dbReference type="SMART" id="SM00298">
    <property type="entry name" value="CHROMO"/>
    <property type="match status" value="1"/>
</dbReference>
<dbReference type="RefSeq" id="XP_021876865.1">
    <property type="nucleotide sequence ID" value="XM_022022254.1"/>
</dbReference>
<reference evidence="2 3" key="1">
    <citation type="submission" date="2016-07" db="EMBL/GenBank/DDBJ databases">
        <title>Pervasive Adenine N6-methylation of Active Genes in Fungi.</title>
        <authorList>
            <consortium name="DOE Joint Genome Institute"/>
            <person name="Mondo S.J."/>
            <person name="Dannebaum R.O."/>
            <person name="Kuo R.C."/>
            <person name="Labutti K."/>
            <person name="Haridas S."/>
            <person name="Kuo A."/>
            <person name="Salamov A."/>
            <person name="Ahrendt S.R."/>
            <person name="Lipzen A."/>
            <person name="Sullivan W."/>
            <person name="Andreopoulos W.B."/>
            <person name="Clum A."/>
            <person name="Lindquist E."/>
            <person name="Daum C."/>
            <person name="Ramamoorthy G.K."/>
            <person name="Gryganskyi A."/>
            <person name="Culley D."/>
            <person name="Magnuson J.K."/>
            <person name="James T.Y."/>
            <person name="O'Malley M.A."/>
            <person name="Stajich J.E."/>
            <person name="Spatafora J.W."/>
            <person name="Visel A."/>
            <person name="Grigoriev I.V."/>
        </authorList>
    </citation>
    <scope>NUCLEOTIDE SEQUENCE [LARGE SCALE GENOMIC DNA]</scope>
    <source>
        <strain evidence="2 3">NRRL 3116</strain>
    </source>
</reference>
<protein>
    <recommendedName>
        <fullName evidence="1">Chromo domain-containing protein</fullName>
    </recommendedName>
</protein>
<accession>A0A1Y2GB71</accession>
<dbReference type="AlphaFoldDB" id="A0A1Y2GB71"/>